<proteinExistence type="predicted"/>
<evidence type="ECO:0000313" key="1">
    <source>
        <dbReference type="EMBL" id="ACP49635.1"/>
    </source>
</evidence>
<evidence type="ECO:0000313" key="2">
    <source>
        <dbReference type="Proteomes" id="UP000006818"/>
    </source>
</evidence>
<accession>C3NM53</accession>
<dbReference type="EMBL" id="CP001404">
    <property type="protein sequence ID" value="ACP49635.1"/>
    <property type="molecule type" value="Genomic_DNA"/>
</dbReference>
<name>C3NM53_SACI1</name>
<reference evidence="1 2" key="1">
    <citation type="journal article" date="2009" name="Proc. Natl. Acad. Sci. U.S.A.">
        <title>Biogeography of the Sulfolobus islandicus pan-genome.</title>
        <authorList>
            <person name="Reno M.L."/>
            <person name="Held N.L."/>
            <person name="Fields C.J."/>
            <person name="Burke P.V."/>
            <person name="Whitaker R.J."/>
        </authorList>
    </citation>
    <scope>NUCLEOTIDE SEQUENCE [LARGE SCALE GENOMIC DNA]</scope>
    <source>
        <strain evidence="2">Y.N.15.51 / Yellowstone #2</strain>
    </source>
</reference>
<protein>
    <submittedName>
        <fullName evidence="1">Uncharacterized protein</fullName>
    </submittedName>
</protein>
<gene>
    <name evidence="1" type="ordered locus">YN1551_2728</name>
</gene>
<dbReference type="HOGENOM" id="CLU_3003328_0_0_2"/>
<dbReference type="KEGG" id="sin:YN1551_2728"/>
<organism evidence="1 2">
    <name type="scientific">Saccharolobus islandicus (strain Y.N.15.51 / Yellowstone #2)</name>
    <name type="common">Sulfolobus islandicus</name>
    <dbReference type="NCBI Taxonomy" id="419942"/>
    <lineage>
        <taxon>Archaea</taxon>
        <taxon>Thermoproteota</taxon>
        <taxon>Thermoprotei</taxon>
        <taxon>Sulfolobales</taxon>
        <taxon>Sulfolobaceae</taxon>
        <taxon>Saccharolobus</taxon>
    </lineage>
</organism>
<dbReference type="Proteomes" id="UP000006818">
    <property type="component" value="Chromosome"/>
</dbReference>
<sequence>MEKFRRKFWFMLIFCRKVCISEGGPNYMPQTKGVKQANRDFVRSALKRVSQTQIIQ</sequence>
<dbReference type="AlphaFoldDB" id="C3NM53"/>